<dbReference type="GO" id="GO:0008061">
    <property type="term" value="F:chitin binding"/>
    <property type="evidence" value="ECO:0007669"/>
    <property type="project" value="UniProtKB-KW"/>
</dbReference>
<dbReference type="SUPFAM" id="SSF57625">
    <property type="entry name" value="Invertebrate chitin-binding proteins"/>
    <property type="match status" value="2"/>
</dbReference>
<dbReference type="InterPro" id="IPR036508">
    <property type="entry name" value="Chitin-bd_dom_sf"/>
</dbReference>
<keyword evidence="5" id="KW-0325">Glycoprotein</keyword>
<evidence type="ECO:0000256" key="5">
    <source>
        <dbReference type="ARBA" id="ARBA00023180"/>
    </source>
</evidence>
<dbReference type="GeneID" id="114251991"/>
<feature type="region of interest" description="Disordered" evidence="6">
    <location>
        <begin position="225"/>
        <end position="299"/>
    </location>
</feature>
<keyword evidence="3" id="KW-0677">Repeat</keyword>
<feature type="chain" id="PRO_5026868700" evidence="7">
    <location>
        <begin position="20"/>
        <end position="436"/>
    </location>
</feature>
<dbReference type="OrthoDB" id="6020543at2759"/>
<dbReference type="PANTHER" id="PTHR23301">
    <property type="entry name" value="CHITIN BINDING PERITROPHIN-A"/>
    <property type="match status" value="1"/>
</dbReference>
<evidence type="ECO:0000256" key="7">
    <source>
        <dbReference type="SAM" id="SignalP"/>
    </source>
</evidence>
<evidence type="ECO:0000313" key="10">
    <source>
        <dbReference type="RefSeq" id="XP_028042256.1"/>
    </source>
</evidence>
<evidence type="ECO:0000313" key="9">
    <source>
        <dbReference type="Proteomes" id="UP000504629"/>
    </source>
</evidence>
<reference evidence="10" key="1">
    <citation type="submission" date="2025-08" db="UniProtKB">
        <authorList>
            <consortium name="RefSeq"/>
        </authorList>
    </citation>
    <scope>IDENTIFICATION</scope>
    <source>
        <tissue evidence="10">Silk gland</tissue>
    </source>
</reference>
<feature type="domain" description="Chitin-binding type-2" evidence="8">
    <location>
        <begin position="29"/>
        <end position="73"/>
    </location>
</feature>
<protein>
    <submittedName>
        <fullName evidence="10">Uncharacterized protein LOC114251991</fullName>
    </submittedName>
</protein>
<feature type="signal peptide" evidence="7">
    <location>
        <begin position="1"/>
        <end position="19"/>
    </location>
</feature>
<sequence length="436" mass="49186">MFPVWRLGLLVLACHLASTQNLGKGNGFGSTCQQADPMPHPYDTRRYFKCNNSVMREMACQNGYKFNPNTLRCESTKYRIIKNHFLDIQSNKWCFGGVLNRAITISKTIGATIIKWINSHSIVRTTLRIVMSIIEKAVKSLCSYFMYICSSKTDKSWGGWFVDCQDCHNRPKNGMFENDMNNALAQGMSMGIKMTGSSSTRLTSSLNSIENGKLEAVPLKLDLSRRQGSTPTEHHDSSARQEVPSTDNKNVVPPRQEEEHPSNNIKDPASAAKGKSEQEDYANEGEDNDGALTRYGGKDPSCEPPIPICPIGTTREYNMPDPADCRYYYVCTPNGMFKRMCPLGYNLSPVHLVCMPVADAGCAQWIPPPHCIYKGMYARTFPITRSLTRHPMSSCQKMRCQSSNWFDNEDQVTDRRHMAERETDLPNLLKCIIKKQ</sequence>
<dbReference type="Pfam" id="PF01607">
    <property type="entry name" value="CBM_14"/>
    <property type="match status" value="1"/>
</dbReference>
<feature type="compositionally biased region" description="Acidic residues" evidence="6">
    <location>
        <begin position="279"/>
        <end position="289"/>
    </location>
</feature>
<dbReference type="RefSeq" id="XP_028042256.1">
    <property type="nucleotide sequence ID" value="XM_028186455.1"/>
</dbReference>
<dbReference type="InterPro" id="IPR002557">
    <property type="entry name" value="Chitin-bd_dom"/>
</dbReference>
<dbReference type="KEGG" id="bman:114251991"/>
<evidence type="ECO:0000256" key="2">
    <source>
        <dbReference type="ARBA" id="ARBA00022729"/>
    </source>
</evidence>
<gene>
    <name evidence="10" type="primary">LOC114251991</name>
</gene>
<keyword evidence="4" id="KW-1015">Disulfide bond</keyword>
<keyword evidence="2 7" id="KW-0732">Signal</keyword>
<keyword evidence="1" id="KW-0147">Chitin-binding</keyword>
<feature type="domain" description="Chitin-binding type-2" evidence="8">
    <location>
        <begin position="306"/>
        <end position="364"/>
    </location>
</feature>
<dbReference type="PROSITE" id="PS50940">
    <property type="entry name" value="CHIT_BIND_II"/>
    <property type="match status" value="2"/>
</dbReference>
<evidence type="ECO:0000256" key="6">
    <source>
        <dbReference type="SAM" id="MobiDB-lite"/>
    </source>
</evidence>
<dbReference type="InterPro" id="IPR051940">
    <property type="entry name" value="Chitin_bind-dev_reg"/>
</dbReference>
<evidence type="ECO:0000256" key="4">
    <source>
        <dbReference type="ARBA" id="ARBA00023157"/>
    </source>
</evidence>
<name>A0A6J2KIU4_BOMMA</name>
<dbReference type="GO" id="GO:0005576">
    <property type="term" value="C:extracellular region"/>
    <property type="evidence" value="ECO:0007669"/>
    <property type="project" value="InterPro"/>
</dbReference>
<dbReference type="Proteomes" id="UP000504629">
    <property type="component" value="Unplaced"/>
</dbReference>
<evidence type="ECO:0000259" key="8">
    <source>
        <dbReference type="PROSITE" id="PS50940"/>
    </source>
</evidence>
<dbReference type="AlphaFoldDB" id="A0A6J2KIU4"/>
<keyword evidence="9" id="KW-1185">Reference proteome</keyword>
<proteinExistence type="predicted"/>
<evidence type="ECO:0000256" key="1">
    <source>
        <dbReference type="ARBA" id="ARBA00022669"/>
    </source>
</evidence>
<dbReference type="PANTHER" id="PTHR23301:SF0">
    <property type="entry name" value="CHITIN-BINDING TYPE-2 DOMAIN-CONTAINING PROTEIN-RELATED"/>
    <property type="match status" value="1"/>
</dbReference>
<dbReference type="Gene3D" id="2.170.140.10">
    <property type="entry name" value="Chitin binding domain"/>
    <property type="match status" value="1"/>
</dbReference>
<accession>A0A6J2KIU4</accession>
<evidence type="ECO:0000256" key="3">
    <source>
        <dbReference type="ARBA" id="ARBA00022737"/>
    </source>
</evidence>
<organism evidence="9 10">
    <name type="scientific">Bombyx mandarina</name>
    <name type="common">Wild silk moth</name>
    <name type="synonym">Wild silkworm</name>
    <dbReference type="NCBI Taxonomy" id="7092"/>
    <lineage>
        <taxon>Eukaryota</taxon>
        <taxon>Metazoa</taxon>
        <taxon>Ecdysozoa</taxon>
        <taxon>Arthropoda</taxon>
        <taxon>Hexapoda</taxon>
        <taxon>Insecta</taxon>
        <taxon>Pterygota</taxon>
        <taxon>Neoptera</taxon>
        <taxon>Endopterygota</taxon>
        <taxon>Lepidoptera</taxon>
        <taxon>Glossata</taxon>
        <taxon>Ditrysia</taxon>
        <taxon>Bombycoidea</taxon>
        <taxon>Bombycidae</taxon>
        <taxon>Bombycinae</taxon>
        <taxon>Bombyx</taxon>
    </lineage>
</organism>
<dbReference type="SMART" id="SM00494">
    <property type="entry name" value="ChtBD2"/>
    <property type="match status" value="2"/>
</dbReference>